<reference evidence="1 2" key="1">
    <citation type="submission" date="2019-06" db="EMBL/GenBank/DDBJ databases">
        <title>Draft genomes of female and male turbot (Scophthalmus maximus).</title>
        <authorList>
            <person name="Xu H."/>
            <person name="Xu X.-W."/>
            <person name="Shao C."/>
            <person name="Chen S."/>
        </authorList>
    </citation>
    <scope>NUCLEOTIDE SEQUENCE [LARGE SCALE GENOMIC DNA]</scope>
    <source>
        <strain evidence="1">Ysfricsl-2016a</strain>
        <tissue evidence="1">Blood</tissue>
    </source>
</reference>
<protein>
    <recommendedName>
        <fullName evidence="3">Selenoprotein F/M domain-containing protein</fullName>
    </recommendedName>
</protein>
<comment type="caution">
    <text evidence="1">The sequence shown here is derived from an EMBL/GenBank/DDBJ whole genome shotgun (WGS) entry which is preliminary data.</text>
</comment>
<evidence type="ECO:0008006" key="3">
    <source>
        <dbReference type="Google" id="ProtNLM"/>
    </source>
</evidence>
<organism evidence="1 2">
    <name type="scientific">Scophthalmus maximus</name>
    <name type="common">Turbot</name>
    <name type="synonym">Psetta maxima</name>
    <dbReference type="NCBI Taxonomy" id="52904"/>
    <lineage>
        <taxon>Eukaryota</taxon>
        <taxon>Metazoa</taxon>
        <taxon>Chordata</taxon>
        <taxon>Craniata</taxon>
        <taxon>Vertebrata</taxon>
        <taxon>Euteleostomi</taxon>
        <taxon>Actinopterygii</taxon>
        <taxon>Neopterygii</taxon>
        <taxon>Teleostei</taxon>
        <taxon>Neoteleostei</taxon>
        <taxon>Acanthomorphata</taxon>
        <taxon>Carangaria</taxon>
        <taxon>Pleuronectiformes</taxon>
        <taxon>Pleuronectoidei</taxon>
        <taxon>Scophthalmidae</taxon>
        <taxon>Scophthalmus</taxon>
    </lineage>
</organism>
<sequence length="109" mass="12154">MSFVPVSSCSRIVLNIPDHTAAVSDRGKDEEGRVDCAAERNDTRIVMRHVSRSGRPSGRAIETVPVKELTADEISGLLDSLGFYMRSQKGEEVPEEFQHFPLRAPRDEL</sequence>
<dbReference type="Proteomes" id="UP000438429">
    <property type="component" value="Unassembled WGS sequence"/>
</dbReference>
<dbReference type="Gene3D" id="3.40.30.50">
    <property type="entry name" value="Sep15/SelM thioredoxin-like domain, active-site redox motif"/>
    <property type="match status" value="1"/>
</dbReference>
<dbReference type="AlphaFoldDB" id="A0A6A4SM00"/>
<dbReference type="SUPFAM" id="SSF52833">
    <property type="entry name" value="Thioredoxin-like"/>
    <property type="match status" value="1"/>
</dbReference>
<evidence type="ECO:0000313" key="1">
    <source>
        <dbReference type="EMBL" id="KAF0034227.1"/>
    </source>
</evidence>
<accession>A0A6A4SM00</accession>
<dbReference type="EMBL" id="VEVO01000012">
    <property type="protein sequence ID" value="KAF0034227.1"/>
    <property type="molecule type" value="Genomic_DNA"/>
</dbReference>
<dbReference type="InterPro" id="IPR036249">
    <property type="entry name" value="Thioredoxin-like_sf"/>
</dbReference>
<dbReference type="InterPro" id="IPR038219">
    <property type="entry name" value="Sep15/SelM_sf"/>
</dbReference>
<name>A0A6A4SM00_SCOMX</name>
<proteinExistence type="predicted"/>
<evidence type="ECO:0000313" key="2">
    <source>
        <dbReference type="Proteomes" id="UP000438429"/>
    </source>
</evidence>
<gene>
    <name evidence="1" type="ORF">F2P81_014293</name>
</gene>